<reference evidence="2 3" key="1">
    <citation type="submission" date="2016-12" db="EMBL/GenBank/DDBJ databases">
        <title>Diversity of luminous bacteria.</title>
        <authorList>
            <person name="Yoshizawa S."/>
            <person name="Kogure K."/>
        </authorList>
    </citation>
    <scope>NUCLEOTIDE SEQUENCE [LARGE SCALE GENOMIC DNA]</scope>
    <source>
        <strain evidence="2 3">SA4-48</strain>
    </source>
</reference>
<dbReference type="Proteomes" id="UP000239007">
    <property type="component" value="Unassembled WGS sequence"/>
</dbReference>
<feature type="signal peptide" evidence="1">
    <location>
        <begin position="1"/>
        <end position="31"/>
    </location>
</feature>
<gene>
    <name evidence="2" type="ORF">BTO11_14090</name>
</gene>
<accession>A0A2S7UY79</accession>
<evidence type="ECO:0000313" key="2">
    <source>
        <dbReference type="EMBL" id="PQJ54665.1"/>
    </source>
</evidence>
<dbReference type="OrthoDB" id="7000272at2"/>
<evidence type="ECO:0008006" key="4">
    <source>
        <dbReference type="Google" id="ProtNLM"/>
    </source>
</evidence>
<evidence type="ECO:0000256" key="1">
    <source>
        <dbReference type="SAM" id="SignalP"/>
    </source>
</evidence>
<comment type="caution">
    <text evidence="2">The sequence shown here is derived from an EMBL/GenBank/DDBJ whole genome shotgun (WGS) entry which is preliminary data.</text>
</comment>
<keyword evidence="1" id="KW-0732">Signal</keyword>
<organism evidence="2 3">
    <name type="scientific">Psychrosphaera saromensis</name>
    <dbReference type="NCBI Taxonomy" id="716813"/>
    <lineage>
        <taxon>Bacteria</taxon>
        <taxon>Pseudomonadati</taxon>
        <taxon>Pseudomonadota</taxon>
        <taxon>Gammaproteobacteria</taxon>
        <taxon>Alteromonadales</taxon>
        <taxon>Pseudoalteromonadaceae</taxon>
        <taxon>Psychrosphaera</taxon>
    </lineage>
</organism>
<dbReference type="RefSeq" id="WP_105053185.1">
    <property type="nucleotide sequence ID" value="NZ_BMYG01000001.1"/>
</dbReference>
<name>A0A2S7UY79_9GAMM</name>
<dbReference type="InterPro" id="IPR010727">
    <property type="entry name" value="DUF1302"/>
</dbReference>
<keyword evidence="3" id="KW-1185">Reference proteome</keyword>
<feature type="chain" id="PRO_5015635360" description="DUF1302 domain-containing protein" evidence="1">
    <location>
        <begin position="32"/>
        <end position="683"/>
    </location>
</feature>
<sequence length="683" mass="73682">MSRGATKSALKPLVTSIASAIIAMQSFGGNAATFELGNFEIKFDSTFSAGAAYRVENRDFSLIGKSNNQQLDWTGYAGYAPQYSSSDVWNTSGSYSTNGDLSNLNYDPGEAFSQVIKGLHDLTIDGDGYGAFVRFMYYKDFAVDGIGYQDPVSGKSFDPCADSEAKEFACEDFRFLDAYIYADFEIGNTPISIKVGEQVLSWGESTLIPHGINVGAVDVARLKTPGADLKEAFIPTGMIWANIGLTDTLSLEAFYQYESQESRLAATGTYFSTNDFIAAGGANSNVQLNFASNPDMGREELINHLNALAPLISSGSDTAASAYLSYPTKYALRAEDLDEDAKDSGQFGLKLGWFAEELNYTEFGFYYTNYHSRRPLISGSASNFTSAAIAADLGLIASEGITADNISSLNAFSKAAVYFPEDIQLFGFSFNTTVGTTAVSGEVSYRQDEPIQIDDIELLFAAMPEQLANAGIRPELTGVSQLGDYDVEGCNSPVGGVQAGGTATGFCLVDSVQAQFTLIQSFGPTFGLDNLNGVAEVGYVTINDFPDQSVLRFNAPGTSRSGATTDEVAAGILAGVQDGQDTESYFPTQDAWGYRLILAGELNRVFGSFNLKPKVVFSHDVKGVTPDPLFLFHEDKKSISMAMDVEYQNVSFGMAYNAFWDGVGTVNQMADRDFVSFNIKYSL</sequence>
<dbReference type="Pfam" id="PF06980">
    <property type="entry name" value="DUF1302"/>
    <property type="match status" value="1"/>
</dbReference>
<protein>
    <recommendedName>
        <fullName evidence="4">DUF1302 domain-containing protein</fullName>
    </recommendedName>
</protein>
<evidence type="ECO:0000313" key="3">
    <source>
        <dbReference type="Proteomes" id="UP000239007"/>
    </source>
</evidence>
<proteinExistence type="predicted"/>
<dbReference type="EMBL" id="MSCH01000003">
    <property type="protein sequence ID" value="PQJ54665.1"/>
    <property type="molecule type" value="Genomic_DNA"/>
</dbReference>
<dbReference type="AlphaFoldDB" id="A0A2S7UY79"/>